<keyword evidence="6 8" id="KW-0342">GTP-binding</keyword>
<keyword evidence="9" id="KW-0812">Transmembrane</keyword>
<dbReference type="Proteomes" id="UP000002432">
    <property type="component" value="Chromosome"/>
</dbReference>
<evidence type="ECO:0000256" key="3">
    <source>
        <dbReference type="ARBA" id="ARBA00022723"/>
    </source>
</evidence>
<proteinExistence type="inferred from homology"/>
<dbReference type="Gene3D" id="3.90.550.10">
    <property type="entry name" value="Spore Coat Polysaccharide Biosynthesis Protein SpsA, Chain A"/>
    <property type="match status" value="1"/>
</dbReference>
<keyword evidence="4 8" id="KW-0547">Nucleotide-binding</keyword>
<feature type="transmembrane region" description="Helical" evidence="9">
    <location>
        <begin position="12"/>
        <end position="30"/>
    </location>
</feature>
<dbReference type="Pfam" id="PF12804">
    <property type="entry name" value="NTP_transf_3"/>
    <property type="match status" value="1"/>
</dbReference>
<dbReference type="KEGG" id="aba:Acid345_2887"/>
<keyword evidence="3 8" id="KW-0479">Metal-binding</keyword>
<comment type="similarity">
    <text evidence="8">Belongs to the MobA family.</text>
</comment>
<dbReference type="GO" id="GO:0005525">
    <property type="term" value="F:GTP binding"/>
    <property type="evidence" value="ECO:0007669"/>
    <property type="project" value="UniProtKB-UniRule"/>
</dbReference>
<dbReference type="PANTHER" id="PTHR19136:SF81">
    <property type="entry name" value="MOLYBDENUM COFACTOR GUANYLYLTRANSFERASE"/>
    <property type="match status" value="1"/>
</dbReference>
<comment type="cofactor">
    <cofactor evidence="8">
        <name>Mg(2+)</name>
        <dbReference type="ChEBI" id="CHEBI:18420"/>
    </cofactor>
</comment>
<evidence type="ECO:0000313" key="12">
    <source>
        <dbReference type="Proteomes" id="UP000002432"/>
    </source>
</evidence>
<evidence type="ECO:0000256" key="1">
    <source>
        <dbReference type="ARBA" id="ARBA00022490"/>
    </source>
</evidence>
<keyword evidence="5 8" id="KW-0460">Magnesium</keyword>
<feature type="binding site" evidence="8">
    <location>
        <position position="113"/>
    </location>
    <ligand>
        <name>GTP</name>
        <dbReference type="ChEBI" id="CHEBI:37565"/>
    </ligand>
</feature>
<protein>
    <recommendedName>
        <fullName evidence="8">Probable molybdenum cofactor guanylyltransferase</fullName>
        <shortName evidence="8">MoCo guanylyltransferase</shortName>
        <ecNumber evidence="8">2.7.7.77</ecNumber>
    </recommendedName>
    <alternativeName>
        <fullName evidence="8">GTP:molybdopterin guanylyltransferase</fullName>
    </alternativeName>
    <alternativeName>
        <fullName evidence="8">Mo-MPT guanylyltransferase</fullName>
    </alternativeName>
    <alternativeName>
        <fullName evidence="8">Molybdopterin guanylyltransferase</fullName>
    </alternativeName>
    <alternativeName>
        <fullName evidence="8">Molybdopterin-guanine dinucleotide synthase</fullName>
        <shortName evidence="8">MGD synthase</shortName>
    </alternativeName>
</protein>
<dbReference type="GO" id="GO:0005737">
    <property type="term" value="C:cytoplasm"/>
    <property type="evidence" value="ECO:0007669"/>
    <property type="project" value="UniProtKB-SubCell"/>
</dbReference>
<evidence type="ECO:0000256" key="6">
    <source>
        <dbReference type="ARBA" id="ARBA00023134"/>
    </source>
</evidence>
<feature type="binding site" evidence="8">
    <location>
        <position position="113"/>
    </location>
    <ligand>
        <name>Mg(2+)</name>
        <dbReference type="ChEBI" id="CHEBI:18420"/>
    </ligand>
</feature>
<comment type="domain">
    <text evidence="8">The N-terminal domain determines nucleotide recognition and specific binding, while the C-terminal domain determines the specific binding to the target protein.</text>
</comment>
<comment type="caution">
    <text evidence="8">Lacks conserved residue(s) required for the propagation of feature annotation.</text>
</comment>
<keyword evidence="1 8" id="KW-0963">Cytoplasm</keyword>
<dbReference type="HAMAP" id="MF_00316">
    <property type="entry name" value="MobA"/>
    <property type="match status" value="1"/>
</dbReference>
<dbReference type="GO" id="GO:0046872">
    <property type="term" value="F:metal ion binding"/>
    <property type="evidence" value="ECO:0007669"/>
    <property type="project" value="UniProtKB-KW"/>
</dbReference>
<dbReference type="STRING" id="204669.Acid345_2887"/>
<dbReference type="EMBL" id="CP000360">
    <property type="protein sequence ID" value="ABF41888.1"/>
    <property type="molecule type" value="Genomic_DNA"/>
</dbReference>
<evidence type="ECO:0000256" key="8">
    <source>
        <dbReference type="HAMAP-Rule" id="MF_00316"/>
    </source>
</evidence>
<dbReference type="RefSeq" id="WP_011523689.1">
    <property type="nucleotide sequence ID" value="NC_008009.1"/>
</dbReference>
<evidence type="ECO:0000256" key="5">
    <source>
        <dbReference type="ARBA" id="ARBA00022842"/>
    </source>
</evidence>
<dbReference type="InterPro" id="IPR029044">
    <property type="entry name" value="Nucleotide-diphossugar_trans"/>
</dbReference>
<organism evidence="11 12">
    <name type="scientific">Koribacter versatilis (strain Ellin345)</name>
    <dbReference type="NCBI Taxonomy" id="204669"/>
    <lineage>
        <taxon>Bacteria</taxon>
        <taxon>Pseudomonadati</taxon>
        <taxon>Acidobacteriota</taxon>
        <taxon>Terriglobia</taxon>
        <taxon>Terriglobales</taxon>
        <taxon>Candidatus Korobacteraceae</taxon>
        <taxon>Candidatus Korobacter</taxon>
    </lineage>
</organism>
<feature type="domain" description="MobA-like NTP transferase" evidence="10">
    <location>
        <begin position="26"/>
        <end position="174"/>
    </location>
</feature>
<evidence type="ECO:0000256" key="9">
    <source>
        <dbReference type="SAM" id="Phobius"/>
    </source>
</evidence>
<dbReference type="AlphaFoldDB" id="Q1IML2"/>
<feature type="binding site" evidence="8">
    <location>
        <position position="40"/>
    </location>
    <ligand>
        <name>GTP</name>
        <dbReference type="ChEBI" id="CHEBI:37565"/>
    </ligand>
</feature>
<name>Q1IML2_KORVE</name>
<keyword evidence="12" id="KW-1185">Reference proteome</keyword>
<sequence>MEHTTSSTDFMTVSRIMTGVNGVTVFILAGGRSTRMGRDKALLRLGGKTLLEQSIEIGRGVNESVKVIGARERYSDFGAEVVEDEFQQCGPLGGIHAALGASDSELNVFLSVDMPMVSAEFLRYLVTRAQAKPDALATVPDADGGIQGTCAVYRRPFRAVAEQQLKRGKYRVTETLGLVRVEYVEENEIREAGFDPAKLFKNLNTPEEFTQAGEA</sequence>
<keyword evidence="2 8" id="KW-0808">Transferase</keyword>
<dbReference type="GO" id="GO:0061603">
    <property type="term" value="F:molybdenum cofactor guanylyltransferase activity"/>
    <property type="evidence" value="ECO:0007669"/>
    <property type="project" value="UniProtKB-EC"/>
</dbReference>
<dbReference type="eggNOG" id="COG0746">
    <property type="taxonomic scope" value="Bacteria"/>
</dbReference>
<feature type="binding site" evidence="8">
    <location>
        <position position="84"/>
    </location>
    <ligand>
        <name>GTP</name>
        <dbReference type="ChEBI" id="CHEBI:37565"/>
    </ligand>
</feature>
<dbReference type="EC" id="2.7.7.77" evidence="8"/>
<comment type="catalytic activity">
    <reaction evidence="8">
        <text>Mo-molybdopterin + GTP + H(+) = Mo-molybdopterin guanine dinucleotide + diphosphate</text>
        <dbReference type="Rhea" id="RHEA:34243"/>
        <dbReference type="ChEBI" id="CHEBI:15378"/>
        <dbReference type="ChEBI" id="CHEBI:33019"/>
        <dbReference type="ChEBI" id="CHEBI:37565"/>
        <dbReference type="ChEBI" id="CHEBI:71302"/>
        <dbReference type="ChEBI" id="CHEBI:71310"/>
        <dbReference type="EC" id="2.7.7.77"/>
    </reaction>
</comment>
<dbReference type="HOGENOM" id="CLU_055597_2_1_0"/>
<dbReference type="InterPro" id="IPR013482">
    <property type="entry name" value="Molybde_CF_guanTrfase"/>
</dbReference>
<dbReference type="CDD" id="cd02503">
    <property type="entry name" value="MobA"/>
    <property type="match status" value="1"/>
</dbReference>
<dbReference type="InterPro" id="IPR025877">
    <property type="entry name" value="MobA-like_NTP_Trfase"/>
</dbReference>
<dbReference type="EnsemblBacteria" id="ABF41888">
    <property type="protein sequence ID" value="ABF41888"/>
    <property type="gene ID" value="Acid345_2887"/>
</dbReference>
<keyword evidence="9" id="KW-0472">Membrane</keyword>
<evidence type="ECO:0000256" key="2">
    <source>
        <dbReference type="ARBA" id="ARBA00022679"/>
    </source>
</evidence>
<dbReference type="PANTHER" id="PTHR19136">
    <property type="entry name" value="MOLYBDENUM COFACTOR GUANYLYLTRANSFERASE"/>
    <property type="match status" value="1"/>
</dbReference>
<dbReference type="SUPFAM" id="SSF53448">
    <property type="entry name" value="Nucleotide-diphospho-sugar transferases"/>
    <property type="match status" value="1"/>
</dbReference>
<evidence type="ECO:0000259" key="10">
    <source>
        <dbReference type="Pfam" id="PF12804"/>
    </source>
</evidence>
<evidence type="ECO:0000313" key="11">
    <source>
        <dbReference type="EMBL" id="ABF41888.1"/>
    </source>
</evidence>
<comment type="function">
    <text evidence="8">Transfers a GMP moiety from GTP to Mo-molybdopterin (Mo-MPT) cofactor (Moco or molybdenum cofactor) to form Mo-molybdopterin guanine dinucleotide (Mo-MGD) cofactor.</text>
</comment>
<keyword evidence="9" id="KW-1133">Transmembrane helix</keyword>
<keyword evidence="7 8" id="KW-0501">Molybdenum cofactor biosynthesis</keyword>
<gene>
    <name evidence="8" type="primary">mobA</name>
    <name evidence="11" type="ordered locus">Acid345_2887</name>
</gene>
<keyword evidence="11" id="KW-0548">Nucleotidyltransferase</keyword>
<evidence type="ECO:0000256" key="7">
    <source>
        <dbReference type="ARBA" id="ARBA00023150"/>
    </source>
</evidence>
<reference evidence="11 12" key="1">
    <citation type="journal article" date="2009" name="Appl. Environ. Microbiol.">
        <title>Three genomes from the phylum Acidobacteria provide insight into the lifestyles of these microorganisms in soils.</title>
        <authorList>
            <person name="Ward N.L."/>
            <person name="Challacombe J.F."/>
            <person name="Janssen P.H."/>
            <person name="Henrissat B."/>
            <person name="Coutinho P.M."/>
            <person name="Wu M."/>
            <person name="Xie G."/>
            <person name="Haft D.H."/>
            <person name="Sait M."/>
            <person name="Badger J."/>
            <person name="Barabote R.D."/>
            <person name="Bradley B."/>
            <person name="Brettin T.S."/>
            <person name="Brinkac L.M."/>
            <person name="Bruce D."/>
            <person name="Creasy T."/>
            <person name="Daugherty S.C."/>
            <person name="Davidsen T.M."/>
            <person name="DeBoy R.T."/>
            <person name="Detter J.C."/>
            <person name="Dodson R.J."/>
            <person name="Durkin A.S."/>
            <person name="Ganapathy A."/>
            <person name="Gwinn-Giglio M."/>
            <person name="Han C.S."/>
            <person name="Khouri H."/>
            <person name="Kiss H."/>
            <person name="Kothari S.P."/>
            <person name="Madupu R."/>
            <person name="Nelson K.E."/>
            <person name="Nelson W.C."/>
            <person name="Paulsen I."/>
            <person name="Penn K."/>
            <person name="Ren Q."/>
            <person name="Rosovitz M.J."/>
            <person name="Selengut J.D."/>
            <person name="Shrivastava S."/>
            <person name="Sullivan S.A."/>
            <person name="Tapia R."/>
            <person name="Thompson L.S."/>
            <person name="Watkins K.L."/>
            <person name="Yang Q."/>
            <person name="Yu C."/>
            <person name="Zafar N."/>
            <person name="Zhou L."/>
            <person name="Kuske C.R."/>
        </authorList>
    </citation>
    <scope>NUCLEOTIDE SEQUENCE [LARGE SCALE GENOMIC DNA]</scope>
    <source>
        <strain evidence="11 12">Ellin345</strain>
    </source>
</reference>
<accession>Q1IML2</accession>
<comment type="subcellular location">
    <subcellularLocation>
        <location evidence="8">Cytoplasm</location>
    </subcellularLocation>
</comment>
<dbReference type="GO" id="GO:0006777">
    <property type="term" value="P:Mo-molybdopterin cofactor biosynthetic process"/>
    <property type="evidence" value="ECO:0007669"/>
    <property type="project" value="UniProtKB-KW"/>
</dbReference>
<evidence type="ECO:0000256" key="4">
    <source>
        <dbReference type="ARBA" id="ARBA00022741"/>
    </source>
</evidence>
<feature type="binding site" evidence="8">
    <location>
        <begin position="28"/>
        <end position="30"/>
    </location>
    <ligand>
        <name>GTP</name>
        <dbReference type="ChEBI" id="CHEBI:37565"/>
    </ligand>
</feature>